<dbReference type="AlphaFoldDB" id="R3L363"/>
<dbReference type="Proteomes" id="UP000013638">
    <property type="component" value="Unassembled WGS sequence"/>
</dbReference>
<proteinExistence type="predicted"/>
<evidence type="ECO:0000256" key="1">
    <source>
        <dbReference type="SAM" id="Phobius"/>
    </source>
</evidence>
<accession>R3L363</accession>
<comment type="caution">
    <text evidence="2">The sequence shown here is derived from an EMBL/GenBank/DDBJ whole genome shotgun (WGS) entry which is preliminary data.</text>
</comment>
<protein>
    <submittedName>
        <fullName evidence="2">Uncharacterized protein</fullName>
    </submittedName>
</protein>
<dbReference type="HOGENOM" id="CLU_2716132_0_0_9"/>
<evidence type="ECO:0000313" key="2">
    <source>
        <dbReference type="EMBL" id="EOK15239.1"/>
    </source>
</evidence>
<keyword evidence="1" id="KW-0812">Transmembrane</keyword>
<feature type="transmembrane region" description="Helical" evidence="1">
    <location>
        <begin position="38"/>
        <end position="56"/>
    </location>
</feature>
<evidence type="ECO:0000313" key="3">
    <source>
        <dbReference type="Proteomes" id="UP000013638"/>
    </source>
</evidence>
<name>R3L363_ENTFL</name>
<gene>
    <name evidence="2" type="ORF">WOU_00745</name>
</gene>
<keyword evidence="1" id="KW-1133">Transmembrane helix</keyword>
<dbReference type="EMBL" id="ASDZ01000011">
    <property type="protein sequence ID" value="EOK15239.1"/>
    <property type="molecule type" value="Genomic_DNA"/>
</dbReference>
<feature type="transmembrane region" description="Helical" evidence="1">
    <location>
        <begin position="12"/>
        <end position="32"/>
    </location>
</feature>
<organism evidence="2 3">
    <name type="scientific">Enterococcus faecalis ATCC 6055</name>
    <dbReference type="NCBI Taxonomy" id="1169311"/>
    <lineage>
        <taxon>Bacteria</taxon>
        <taxon>Bacillati</taxon>
        <taxon>Bacillota</taxon>
        <taxon>Bacilli</taxon>
        <taxon>Lactobacillales</taxon>
        <taxon>Enterococcaceae</taxon>
        <taxon>Enterococcus</taxon>
    </lineage>
</organism>
<sequence>MLGYSIVEQAMDVIFFPIGLELLTLIVTQYWLGINQLNVVFILYLILLNIICFTVFSKRKTKEFFKESIYDY</sequence>
<keyword evidence="1" id="KW-0472">Membrane</keyword>
<dbReference type="PATRIC" id="fig|1169311.3.peg.736"/>
<reference evidence="2 3" key="1">
    <citation type="submission" date="2013-02" db="EMBL/GenBank/DDBJ databases">
        <title>The Genome Sequence of Enterococcus faecalis ATCC_6055.</title>
        <authorList>
            <consortium name="The Broad Institute Genome Sequencing Platform"/>
            <consortium name="The Broad Institute Genome Sequencing Center for Infectious Disease"/>
            <person name="Earl A.M."/>
            <person name="Gilmore M.S."/>
            <person name="Lebreton F."/>
            <person name="Walker B."/>
            <person name="Young S.K."/>
            <person name="Zeng Q."/>
            <person name="Gargeya S."/>
            <person name="Fitzgerald M."/>
            <person name="Haas B."/>
            <person name="Abouelleil A."/>
            <person name="Alvarado L."/>
            <person name="Arachchi H.M."/>
            <person name="Berlin A.M."/>
            <person name="Chapman S.B."/>
            <person name="Dewar J."/>
            <person name="Goldberg J."/>
            <person name="Griggs A."/>
            <person name="Gujja S."/>
            <person name="Hansen M."/>
            <person name="Howarth C."/>
            <person name="Imamovic A."/>
            <person name="Larimer J."/>
            <person name="McCowan C."/>
            <person name="Murphy C."/>
            <person name="Neiman D."/>
            <person name="Pearson M."/>
            <person name="Priest M."/>
            <person name="Roberts A."/>
            <person name="Saif S."/>
            <person name="Shea T."/>
            <person name="Sisk P."/>
            <person name="Sykes S."/>
            <person name="Wortman J."/>
            <person name="Nusbaum C."/>
            <person name="Birren B."/>
        </authorList>
    </citation>
    <scope>NUCLEOTIDE SEQUENCE [LARGE SCALE GENOMIC DNA]</scope>
    <source>
        <strain evidence="2 3">ATCC 6055</strain>
    </source>
</reference>